<gene>
    <name evidence="3" type="ORF">IAG43_06325</name>
</gene>
<dbReference type="GO" id="GO:0016787">
    <property type="term" value="F:hydrolase activity"/>
    <property type="evidence" value="ECO:0007669"/>
    <property type="project" value="UniProtKB-KW"/>
</dbReference>
<dbReference type="InterPro" id="IPR036705">
    <property type="entry name" value="Ribosyl_crysJ1_sf"/>
</dbReference>
<keyword evidence="4" id="KW-1185">Reference proteome</keyword>
<name>A0A7H0HPX6_9ACTN</name>
<dbReference type="PANTHER" id="PTHR16222:SF12">
    <property type="entry name" value="ADP-RIBOSYLGLYCOHYDROLASE-RELATED"/>
    <property type="match status" value="1"/>
</dbReference>
<evidence type="ECO:0000256" key="1">
    <source>
        <dbReference type="PIRSR" id="PIRSR605502-1"/>
    </source>
</evidence>
<dbReference type="Proteomes" id="UP000516230">
    <property type="component" value="Chromosome"/>
</dbReference>
<reference evidence="3 4" key="1">
    <citation type="submission" date="2020-08" db="EMBL/GenBank/DDBJ databases">
        <title>A novel species.</title>
        <authorList>
            <person name="Gao J."/>
        </authorList>
    </citation>
    <scope>NUCLEOTIDE SEQUENCE [LARGE SCALE GENOMIC DNA]</scope>
    <source>
        <strain evidence="3 4">CRPJ-33</strain>
    </source>
</reference>
<dbReference type="InterPro" id="IPR050792">
    <property type="entry name" value="ADP-ribosylglycohydrolase"/>
</dbReference>
<dbReference type="GO" id="GO:0046872">
    <property type="term" value="F:metal ion binding"/>
    <property type="evidence" value="ECO:0007669"/>
    <property type="project" value="UniProtKB-KW"/>
</dbReference>
<accession>A0A7H0HPX6</accession>
<keyword evidence="1" id="KW-0479">Metal-binding</keyword>
<evidence type="ECO:0000313" key="3">
    <source>
        <dbReference type="EMBL" id="QNP62592.1"/>
    </source>
</evidence>
<evidence type="ECO:0000313" key="4">
    <source>
        <dbReference type="Proteomes" id="UP000516230"/>
    </source>
</evidence>
<dbReference type="EMBL" id="CP060825">
    <property type="protein sequence ID" value="QNP62592.1"/>
    <property type="molecule type" value="Genomic_DNA"/>
</dbReference>
<proteinExistence type="predicted"/>
<keyword evidence="3" id="KW-0378">Hydrolase</keyword>
<feature type="binding site" evidence="1">
    <location>
        <position position="72"/>
    </location>
    <ligand>
        <name>Mg(2+)</name>
        <dbReference type="ChEBI" id="CHEBI:18420"/>
        <label>1</label>
    </ligand>
</feature>
<feature type="binding site" evidence="1">
    <location>
        <position position="315"/>
    </location>
    <ligand>
        <name>Mg(2+)</name>
        <dbReference type="ChEBI" id="CHEBI:18420"/>
        <label>1</label>
    </ligand>
</feature>
<keyword evidence="1" id="KW-0460">Magnesium</keyword>
<feature type="binding site" evidence="1">
    <location>
        <position position="314"/>
    </location>
    <ligand>
        <name>Mg(2+)</name>
        <dbReference type="ChEBI" id="CHEBI:18420"/>
        <label>1</label>
    </ligand>
</feature>
<comment type="cofactor">
    <cofactor evidence="1">
        <name>Mg(2+)</name>
        <dbReference type="ChEBI" id="CHEBI:18420"/>
    </cofactor>
    <text evidence="1">Binds 2 magnesium ions per subunit.</text>
</comment>
<feature type="binding site" evidence="1">
    <location>
        <position position="70"/>
    </location>
    <ligand>
        <name>Mg(2+)</name>
        <dbReference type="ChEBI" id="CHEBI:18420"/>
        <label>1</label>
    </ligand>
</feature>
<dbReference type="AlphaFoldDB" id="A0A7H0HPX6"/>
<evidence type="ECO:0000256" key="2">
    <source>
        <dbReference type="SAM" id="MobiDB-lite"/>
    </source>
</evidence>
<dbReference type="InterPro" id="IPR005502">
    <property type="entry name" value="Ribosyl_crysJ1"/>
</dbReference>
<dbReference type="KEGG" id="sgj:IAG43_06325"/>
<dbReference type="RefSeq" id="WP_187739776.1">
    <property type="nucleotide sequence ID" value="NZ_CP060825.1"/>
</dbReference>
<protein>
    <submittedName>
        <fullName evidence="3">ADP-ribosylglycohydrolase family protein</fullName>
    </submittedName>
</protein>
<feature type="binding site" evidence="1">
    <location>
        <position position="71"/>
    </location>
    <ligand>
        <name>Mg(2+)</name>
        <dbReference type="ChEBI" id="CHEBI:18420"/>
        <label>1</label>
    </ligand>
</feature>
<feature type="region of interest" description="Disordered" evidence="2">
    <location>
        <begin position="1"/>
        <end position="21"/>
    </location>
</feature>
<organism evidence="3 4">
    <name type="scientific">Streptomyces genisteinicus</name>
    <dbReference type="NCBI Taxonomy" id="2768068"/>
    <lineage>
        <taxon>Bacteria</taxon>
        <taxon>Bacillati</taxon>
        <taxon>Actinomycetota</taxon>
        <taxon>Actinomycetes</taxon>
        <taxon>Kitasatosporales</taxon>
        <taxon>Streptomycetaceae</taxon>
        <taxon>Streptomyces</taxon>
    </lineage>
</organism>
<feature type="binding site" evidence="1">
    <location>
        <position position="312"/>
    </location>
    <ligand>
        <name>Mg(2+)</name>
        <dbReference type="ChEBI" id="CHEBI:18420"/>
        <label>1</label>
    </ligand>
</feature>
<dbReference type="PANTHER" id="PTHR16222">
    <property type="entry name" value="ADP-RIBOSYLGLYCOHYDROLASE"/>
    <property type="match status" value="1"/>
</dbReference>
<dbReference type="Gene3D" id="1.10.4080.10">
    <property type="entry name" value="ADP-ribosylation/Crystallin J1"/>
    <property type="match status" value="1"/>
</dbReference>
<dbReference type="Pfam" id="PF03747">
    <property type="entry name" value="ADP_ribosyl_GH"/>
    <property type="match status" value="1"/>
</dbReference>
<sequence length="356" mass="37948">MTSTTPDPTRNPAPPAASRAAAKRAATGSLVGLALGDALGFPTEFNDVPSILAKCGPWRSMDLPQPAIVTDDTQMTLALGRGLRTALSRGTLAPLRMIRPVREEFTDWYHSPENNRAPGRTCLVACRKLDDPDLPWQEASQIASKGCGANMRVAPVGLIPGLSPRHRAGAAQLQSALTHGHPTALAASDLTAHAIRLLADGAEPTGLVGRLRSYALDMRRAYHEEWLGDLWRHSTADASPEDFIARGWDECLAVLERLAAAVRSPEPEIDPCLVTGDGWIAEEALATGLLCFLMFPGEPLTALRRAACTRGDSDSIACLAGAFAGAHLGADAWPAAWADRIEYRDELLALGAAWDA</sequence>
<dbReference type="SUPFAM" id="SSF101478">
    <property type="entry name" value="ADP-ribosylglycohydrolase"/>
    <property type="match status" value="1"/>
</dbReference>